<feature type="transmembrane region" description="Helical" evidence="6">
    <location>
        <begin position="154"/>
        <end position="178"/>
    </location>
</feature>
<dbReference type="InterPro" id="IPR013057">
    <property type="entry name" value="AA_transpt_TM"/>
</dbReference>
<gene>
    <name evidence="8" type="ORF">POCULU_LOCUS3589</name>
</gene>
<keyword evidence="4 6" id="KW-1133">Transmembrane helix</keyword>
<organism evidence="8 9">
    <name type="scientific">Paraglomus occultum</name>
    <dbReference type="NCBI Taxonomy" id="144539"/>
    <lineage>
        <taxon>Eukaryota</taxon>
        <taxon>Fungi</taxon>
        <taxon>Fungi incertae sedis</taxon>
        <taxon>Mucoromycota</taxon>
        <taxon>Glomeromycotina</taxon>
        <taxon>Glomeromycetes</taxon>
        <taxon>Paraglomerales</taxon>
        <taxon>Paraglomeraceae</taxon>
        <taxon>Paraglomus</taxon>
    </lineage>
</organism>
<dbReference type="Pfam" id="PF01490">
    <property type="entry name" value="Aa_trans"/>
    <property type="match status" value="2"/>
</dbReference>
<feature type="transmembrane region" description="Helical" evidence="6">
    <location>
        <begin position="72"/>
        <end position="93"/>
    </location>
</feature>
<feature type="transmembrane region" description="Helical" evidence="6">
    <location>
        <begin position="302"/>
        <end position="328"/>
    </location>
</feature>
<name>A0A9N9A6D8_9GLOM</name>
<keyword evidence="5 6" id="KW-0472">Membrane</keyword>
<feature type="transmembrane region" description="Helical" evidence="6">
    <location>
        <begin position="348"/>
        <end position="368"/>
    </location>
</feature>
<dbReference type="EMBL" id="CAJVPJ010000405">
    <property type="protein sequence ID" value="CAG8521381.1"/>
    <property type="molecule type" value="Genomic_DNA"/>
</dbReference>
<evidence type="ECO:0000313" key="9">
    <source>
        <dbReference type="Proteomes" id="UP000789572"/>
    </source>
</evidence>
<feature type="transmembrane region" description="Helical" evidence="6">
    <location>
        <begin position="416"/>
        <end position="438"/>
    </location>
</feature>
<comment type="similarity">
    <text evidence="2">Belongs to the amino acid/polyamine transporter 2 family.</text>
</comment>
<proteinExistence type="inferred from homology"/>
<dbReference type="Proteomes" id="UP000789572">
    <property type="component" value="Unassembled WGS sequence"/>
</dbReference>
<feature type="domain" description="Amino acid transporter transmembrane" evidence="7">
    <location>
        <begin position="228"/>
        <end position="473"/>
    </location>
</feature>
<reference evidence="8" key="1">
    <citation type="submission" date="2021-06" db="EMBL/GenBank/DDBJ databases">
        <authorList>
            <person name="Kallberg Y."/>
            <person name="Tangrot J."/>
            <person name="Rosling A."/>
        </authorList>
    </citation>
    <scope>NUCLEOTIDE SEQUENCE</scope>
    <source>
        <strain evidence="8">IA702</strain>
    </source>
</reference>
<protein>
    <submittedName>
        <fullName evidence="8">4266_t:CDS:1</fullName>
    </submittedName>
</protein>
<evidence type="ECO:0000256" key="2">
    <source>
        <dbReference type="ARBA" id="ARBA00008066"/>
    </source>
</evidence>
<dbReference type="PANTHER" id="PTHR22950:SF703">
    <property type="entry name" value="AMINO ACID TRANSPORTER TRANSMEMBRANE DOMAIN-CONTAINING PROTEIN"/>
    <property type="match status" value="1"/>
</dbReference>
<evidence type="ECO:0000313" key="8">
    <source>
        <dbReference type="EMBL" id="CAG8521381.1"/>
    </source>
</evidence>
<feature type="transmembrane region" description="Helical" evidence="6">
    <location>
        <begin position="450"/>
        <end position="477"/>
    </location>
</feature>
<evidence type="ECO:0000259" key="7">
    <source>
        <dbReference type="Pfam" id="PF01490"/>
    </source>
</evidence>
<feature type="transmembrane region" description="Helical" evidence="6">
    <location>
        <begin position="270"/>
        <end position="290"/>
    </location>
</feature>
<sequence length="484" mass="53046">MQLTTSLSTNDTQRVTEHTPLLREIERNDTHIDPAGGNSAGGSNFAAYIDIVCIVAGTGILGLPYALKQSGWIGMGLIVLAMVATTYTSILLIKCLHYNSHTRLTSYAEIGYHAYGNVGKYVAGIFNDIILLGVPVLFLIFAAQNLNDLAVHNFSIELGITIWTMICGLLVAVPFITMKTIKEITILRFVANKLRWKKAKLFDRFNSLVVTVNKHLTQYQLFHFTVLVSSFFGSFSTLFCILVVIVLSILDTPGNRSDLPPPEHQIISFSEFPVAFATISFSFGGNIVFPHIEEAMQKPNDWGKVVIGALSTCAVINLITAGVAYAVYGNNVASPVLSSVPNGLALTIATLMITLHVLFTTPILMTAFAHDAEKTLKVTRDHLTPGAEFLFRFLLRAFLVVVSVFVAVIVPFFGDFMALLGALANCLLVFVLPVVFYLKLYGWKTVTTSEIIWCMFVMTIGVIGCLFGSANAILALMKDFRESM</sequence>
<keyword evidence="3 6" id="KW-0812">Transmembrane</keyword>
<feature type="transmembrane region" description="Helical" evidence="6">
    <location>
        <begin position="45"/>
        <end position="66"/>
    </location>
</feature>
<dbReference type="AlphaFoldDB" id="A0A9N9A6D8"/>
<evidence type="ECO:0000256" key="4">
    <source>
        <dbReference type="ARBA" id="ARBA00022989"/>
    </source>
</evidence>
<feature type="transmembrane region" description="Helical" evidence="6">
    <location>
        <begin position="121"/>
        <end position="142"/>
    </location>
</feature>
<dbReference type="GO" id="GO:0005774">
    <property type="term" value="C:vacuolar membrane"/>
    <property type="evidence" value="ECO:0007669"/>
    <property type="project" value="TreeGrafter"/>
</dbReference>
<feature type="transmembrane region" description="Helical" evidence="6">
    <location>
        <begin position="389"/>
        <end position="410"/>
    </location>
</feature>
<evidence type="ECO:0000256" key="1">
    <source>
        <dbReference type="ARBA" id="ARBA00004141"/>
    </source>
</evidence>
<dbReference type="GO" id="GO:0015179">
    <property type="term" value="F:L-amino acid transmembrane transporter activity"/>
    <property type="evidence" value="ECO:0007669"/>
    <property type="project" value="TreeGrafter"/>
</dbReference>
<dbReference type="PANTHER" id="PTHR22950">
    <property type="entry name" value="AMINO ACID TRANSPORTER"/>
    <property type="match status" value="1"/>
</dbReference>
<feature type="transmembrane region" description="Helical" evidence="6">
    <location>
        <begin position="224"/>
        <end position="250"/>
    </location>
</feature>
<comment type="subcellular location">
    <subcellularLocation>
        <location evidence="1">Membrane</location>
        <topology evidence="1">Multi-pass membrane protein</topology>
    </subcellularLocation>
</comment>
<accession>A0A9N9A6D8</accession>
<dbReference type="OrthoDB" id="40134at2759"/>
<comment type="caution">
    <text evidence="8">The sequence shown here is derived from an EMBL/GenBank/DDBJ whole genome shotgun (WGS) entry which is preliminary data.</text>
</comment>
<keyword evidence="9" id="KW-1185">Reference proteome</keyword>
<feature type="domain" description="Amino acid transporter transmembrane" evidence="7">
    <location>
        <begin position="42"/>
        <end position="192"/>
    </location>
</feature>
<evidence type="ECO:0000256" key="3">
    <source>
        <dbReference type="ARBA" id="ARBA00022692"/>
    </source>
</evidence>
<evidence type="ECO:0000256" key="6">
    <source>
        <dbReference type="SAM" id="Phobius"/>
    </source>
</evidence>
<evidence type="ECO:0000256" key="5">
    <source>
        <dbReference type="ARBA" id="ARBA00023136"/>
    </source>
</evidence>